<evidence type="ECO:0000256" key="1">
    <source>
        <dbReference type="ARBA" id="ARBA00022857"/>
    </source>
</evidence>
<dbReference type="OrthoDB" id="5195079at2"/>
<reference evidence="4 5" key="1">
    <citation type="submission" date="2017-03" db="EMBL/GenBank/DDBJ databases">
        <title>Draft genome sequence of Streptomyces scabrisporus NF3, endophyte isolated from Amphipterygium adstringens.</title>
        <authorList>
            <person name="Vazquez M."/>
            <person name="Ceapa C.D."/>
            <person name="Rodriguez Luna D."/>
            <person name="Sanchez Esquivel S."/>
        </authorList>
    </citation>
    <scope>NUCLEOTIDE SEQUENCE [LARGE SCALE GENOMIC DNA]</scope>
    <source>
        <strain evidence="4 5">NF3</strain>
    </source>
</reference>
<dbReference type="GO" id="GO:0003960">
    <property type="term" value="F:quinone reductase (NADPH) activity"/>
    <property type="evidence" value="ECO:0007669"/>
    <property type="project" value="TreeGrafter"/>
</dbReference>
<dbReference type="PANTHER" id="PTHR48106">
    <property type="entry name" value="QUINONE OXIDOREDUCTASE PIG3-RELATED"/>
    <property type="match status" value="1"/>
</dbReference>
<dbReference type="PANTHER" id="PTHR48106:SF13">
    <property type="entry name" value="QUINONE OXIDOREDUCTASE-RELATED"/>
    <property type="match status" value="1"/>
</dbReference>
<name>A0A1T3NQ28_9ACTN</name>
<evidence type="ECO:0000313" key="4">
    <source>
        <dbReference type="EMBL" id="OPC78820.1"/>
    </source>
</evidence>
<evidence type="ECO:0000313" key="5">
    <source>
        <dbReference type="Proteomes" id="UP000190037"/>
    </source>
</evidence>
<protein>
    <submittedName>
        <fullName evidence="4">Oxidoreductase</fullName>
    </submittedName>
</protein>
<sequence>MRAIRLHTFGPAENLRFEEVPDPRPGAGQVRVDVEVAGVHLIETRLRRGEAIGPHRPPALPTTPGGEVAGVVGAVGPGVAAQWLGRRVVARLGDGGGYAERAVADLAAVHAIPDRLGAAEAVAAITTGTTAQGVLGVARIDARDVVLVMSAAGGLGSLFVRAARAAGARVVGVAGGPAKVVKVRALGAHIAVDYRDADWPERVRAGSDGREPTVVLDGVGGVLGRQALELLGPGGRFLLHGWAAGEPTEITTRDLIERQLTATWAIGPNMVPAGGWPELTARALRAAADGTMVPAITAFPLAEAAAAHAALESRATDGKVVLTVRA</sequence>
<dbReference type="Proteomes" id="UP000190037">
    <property type="component" value="Unassembled WGS sequence"/>
</dbReference>
<comment type="caution">
    <text evidence="4">The sequence shown here is derived from an EMBL/GenBank/DDBJ whole genome shotgun (WGS) entry which is preliminary data.</text>
</comment>
<proteinExistence type="predicted"/>
<keyword evidence="2" id="KW-0560">Oxidoreductase</keyword>
<dbReference type="Gene3D" id="3.40.50.720">
    <property type="entry name" value="NAD(P)-binding Rossmann-like Domain"/>
    <property type="match status" value="1"/>
</dbReference>
<dbReference type="InterPro" id="IPR020843">
    <property type="entry name" value="ER"/>
</dbReference>
<keyword evidence="1" id="KW-0521">NADP</keyword>
<feature type="domain" description="Enoyl reductase (ER)" evidence="3">
    <location>
        <begin position="10"/>
        <end position="322"/>
    </location>
</feature>
<dbReference type="SUPFAM" id="SSF50129">
    <property type="entry name" value="GroES-like"/>
    <property type="match status" value="1"/>
</dbReference>
<keyword evidence="5" id="KW-1185">Reference proteome</keyword>
<dbReference type="RefSeq" id="WP_078980025.1">
    <property type="nucleotide sequence ID" value="NZ_MWQN01000002.1"/>
</dbReference>
<dbReference type="Pfam" id="PF08240">
    <property type="entry name" value="ADH_N"/>
    <property type="match status" value="1"/>
</dbReference>
<dbReference type="Pfam" id="PF00107">
    <property type="entry name" value="ADH_zinc_N"/>
    <property type="match status" value="1"/>
</dbReference>
<dbReference type="InterPro" id="IPR013149">
    <property type="entry name" value="ADH-like_C"/>
</dbReference>
<dbReference type="SUPFAM" id="SSF51735">
    <property type="entry name" value="NAD(P)-binding Rossmann-fold domains"/>
    <property type="match status" value="1"/>
</dbReference>
<dbReference type="Gene3D" id="3.90.180.10">
    <property type="entry name" value="Medium-chain alcohol dehydrogenases, catalytic domain"/>
    <property type="match status" value="1"/>
</dbReference>
<dbReference type="SMART" id="SM00829">
    <property type="entry name" value="PKS_ER"/>
    <property type="match status" value="1"/>
</dbReference>
<evidence type="ECO:0000256" key="2">
    <source>
        <dbReference type="ARBA" id="ARBA00023002"/>
    </source>
</evidence>
<dbReference type="AlphaFoldDB" id="A0A1T3NQ28"/>
<dbReference type="InterPro" id="IPR036291">
    <property type="entry name" value="NAD(P)-bd_dom_sf"/>
</dbReference>
<accession>A0A1T3NQ28</accession>
<organism evidence="4 5">
    <name type="scientific">Embleya scabrispora</name>
    <dbReference type="NCBI Taxonomy" id="159449"/>
    <lineage>
        <taxon>Bacteria</taxon>
        <taxon>Bacillati</taxon>
        <taxon>Actinomycetota</taxon>
        <taxon>Actinomycetes</taxon>
        <taxon>Kitasatosporales</taxon>
        <taxon>Streptomycetaceae</taxon>
        <taxon>Embleya</taxon>
    </lineage>
</organism>
<gene>
    <name evidence="4" type="ORF">B4N89_32285</name>
</gene>
<dbReference type="GO" id="GO:0035925">
    <property type="term" value="F:mRNA 3'-UTR AU-rich region binding"/>
    <property type="evidence" value="ECO:0007669"/>
    <property type="project" value="TreeGrafter"/>
</dbReference>
<dbReference type="GO" id="GO:0005829">
    <property type="term" value="C:cytosol"/>
    <property type="evidence" value="ECO:0007669"/>
    <property type="project" value="TreeGrafter"/>
</dbReference>
<dbReference type="InterPro" id="IPR011032">
    <property type="entry name" value="GroES-like_sf"/>
</dbReference>
<dbReference type="InterPro" id="IPR013154">
    <property type="entry name" value="ADH-like_N"/>
</dbReference>
<dbReference type="GO" id="GO:0070402">
    <property type="term" value="F:NADPH binding"/>
    <property type="evidence" value="ECO:0007669"/>
    <property type="project" value="TreeGrafter"/>
</dbReference>
<dbReference type="STRING" id="159449.B4N89_32285"/>
<dbReference type="EMBL" id="MWQN01000002">
    <property type="protein sequence ID" value="OPC78820.1"/>
    <property type="molecule type" value="Genomic_DNA"/>
</dbReference>
<evidence type="ECO:0000259" key="3">
    <source>
        <dbReference type="SMART" id="SM00829"/>
    </source>
</evidence>